<dbReference type="EMBL" id="JAINUG010000178">
    <property type="protein sequence ID" value="KAJ8389755.1"/>
    <property type="molecule type" value="Genomic_DNA"/>
</dbReference>
<dbReference type="AlphaFoldDB" id="A0AAD7RT96"/>
<protein>
    <recommendedName>
        <fullName evidence="14">Claudin</fullName>
    </recommendedName>
</protein>
<evidence type="ECO:0000313" key="13">
    <source>
        <dbReference type="Proteomes" id="UP001221898"/>
    </source>
</evidence>
<evidence type="ECO:0000256" key="8">
    <source>
        <dbReference type="ARBA" id="ARBA00022989"/>
    </source>
</evidence>
<dbReference type="PRINTS" id="PR01077">
    <property type="entry name" value="CLAUDIN"/>
</dbReference>
<dbReference type="PROSITE" id="PS51257">
    <property type="entry name" value="PROKAR_LIPOPROTEIN"/>
    <property type="match status" value="1"/>
</dbReference>
<keyword evidence="7" id="KW-0965">Cell junction</keyword>
<evidence type="ECO:0000313" key="12">
    <source>
        <dbReference type="EMBL" id="KAJ8389755.1"/>
    </source>
</evidence>
<evidence type="ECO:0008006" key="14">
    <source>
        <dbReference type="Google" id="ProtNLM"/>
    </source>
</evidence>
<gene>
    <name evidence="12" type="ORF">AAFF_G00114610</name>
</gene>
<keyword evidence="9 11" id="KW-0472">Membrane</keyword>
<dbReference type="GO" id="GO:0005886">
    <property type="term" value="C:plasma membrane"/>
    <property type="evidence" value="ECO:0007669"/>
    <property type="project" value="UniProtKB-SubCell"/>
</dbReference>
<evidence type="ECO:0000256" key="5">
    <source>
        <dbReference type="ARBA" id="ARBA00022475"/>
    </source>
</evidence>
<comment type="caution">
    <text evidence="12">The sequence shown here is derived from an EMBL/GenBank/DDBJ whole genome shotgun (WGS) entry which is preliminary data.</text>
</comment>
<reference evidence="12" key="1">
    <citation type="journal article" date="2023" name="Science">
        <title>Genome structures resolve the early diversification of teleost fishes.</title>
        <authorList>
            <person name="Parey E."/>
            <person name="Louis A."/>
            <person name="Montfort J."/>
            <person name="Bouchez O."/>
            <person name="Roques C."/>
            <person name="Iampietro C."/>
            <person name="Lluch J."/>
            <person name="Castinel A."/>
            <person name="Donnadieu C."/>
            <person name="Desvignes T."/>
            <person name="Floi Bucao C."/>
            <person name="Jouanno E."/>
            <person name="Wen M."/>
            <person name="Mejri S."/>
            <person name="Dirks R."/>
            <person name="Jansen H."/>
            <person name="Henkel C."/>
            <person name="Chen W.J."/>
            <person name="Zahm M."/>
            <person name="Cabau C."/>
            <person name="Klopp C."/>
            <person name="Thompson A.W."/>
            <person name="Robinson-Rechavi M."/>
            <person name="Braasch I."/>
            <person name="Lecointre G."/>
            <person name="Bobe J."/>
            <person name="Postlethwait J.H."/>
            <person name="Berthelot C."/>
            <person name="Roest Crollius H."/>
            <person name="Guiguen Y."/>
        </authorList>
    </citation>
    <scope>NUCLEOTIDE SEQUENCE</scope>
    <source>
        <strain evidence="12">NC1722</strain>
    </source>
</reference>
<evidence type="ECO:0000256" key="3">
    <source>
        <dbReference type="ARBA" id="ARBA00008295"/>
    </source>
</evidence>
<dbReference type="GO" id="GO:0005198">
    <property type="term" value="F:structural molecule activity"/>
    <property type="evidence" value="ECO:0007669"/>
    <property type="project" value="InterPro"/>
</dbReference>
<dbReference type="GO" id="GO:0005923">
    <property type="term" value="C:bicellular tight junction"/>
    <property type="evidence" value="ECO:0007669"/>
    <property type="project" value="UniProtKB-SubCell"/>
</dbReference>
<evidence type="ECO:0000256" key="1">
    <source>
        <dbReference type="ARBA" id="ARBA00004435"/>
    </source>
</evidence>
<feature type="compositionally biased region" description="Polar residues" evidence="10">
    <location>
        <begin position="242"/>
        <end position="258"/>
    </location>
</feature>
<dbReference type="Proteomes" id="UP001221898">
    <property type="component" value="Unassembled WGS sequence"/>
</dbReference>
<dbReference type="PROSITE" id="PS01346">
    <property type="entry name" value="CLAUDIN"/>
    <property type="match status" value="1"/>
</dbReference>
<dbReference type="PANTHER" id="PTHR12002">
    <property type="entry name" value="CLAUDIN"/>
    <property type="match status" value="1"/>
</dbReference>
<evidence type="ECO:0000256" key="11">
    <source>
        <dbReference type="SAM" id="Phobius"/>
    </source>
</evidence>
<comment type="similarity">
    <text evidence="3">Belongs to the claudin family.</text>
</comment>
<sequence length="270" mass="30326">MKKRLFQIFGFLLSTLGWLFVSCTMAMDYWRVSQIGGQGGSNIIKVGWYWSNLWKDCFIDSTAVVNCRDYAVLWSVTPYVQGVRGLLMIGLGFGFLGAILAFVGMECTNLGGNDETNDKILLSASVFHVVGGISDIAGYCLYINRIARTAFNPVFDPTTLRYDIGTPLFLGLVGSFLILVGAVFYLFTVLRVIFPKTKVVYAYTSRSYVTPRTRSRTLYTGYYRPSRQSRRSRESRESRQSTLSTGSKSSEFSNISQITDEKISDRDAFV</sequence>
<evidence type="ECO:0000256" key="6">
    <source>
        <dbReference type="ARBA" id="ARBA00022692"/>
    </source>
</evidence>
<dbReference type="InterPro" id="IPR004031">
    <property type="entry name" value="PMP22/EMP/MP20/Claudin"/>
</dbReference>
<feature type="transmembrane region" description="Helical" evidence="11">
    <location>
        <begin position="86"/>
        <end position="108"/>
    </location>
</feature>
<accession>A0AAD7RT96</accession>
<evidence type="ECO:0000256" key="9">
    <source>
        <dbReference type="ARBA" id="ARBA00023136"/>
    </source>
</evidence>
<feature type="transmembrane region" description="Helical" evidence="11">
    <location>
        <begin position="164"/>
        <end position="187"/>
    </location>
</feature>
<dbReference type="Gene3D" id="1.20.140.150">
    <property type="match status" value="1"/>
</dbReference>
<keyword evidence="8 11" id="KW-1133">Transmembrane helix</keyword>
<keyword evidence="5" id="KW-1003">Cell membrane</keyword>
<evidence type="ECO:0000256" key="7">
    <source>
        <dbReference type="ARBA" id="ARBA00022949"/>
    </source>
</evidence>
<organism evidence="12 13">
    <name type="scientific">Aldrovandia affinis</name>
    <dbReference type="NCBI Taxonomy" id="143900"/>
    <lineage>
        <taxon>Eukaryota</taxon>
        <taxon>Metazoa</taxon>
        <taxon>Chordata</taxon>
        <taxon>Craniata</taxon>
        <taxon>Vertebrata</taxon>
        <taxon>Euteleostomi</taxon>
        <taxon>Actinopterygii</taxon>
        <taxon>Neopterygii</taxon>
        <taxon>Teleostei</taxon>
        <taxon>Notacanthiformes</taxon>
        <taxon>Halosauridae</taxon>
        <taxon>Aldrovandia</taxon>
    </lineage>
</organism>
<comment type="subcellular location">
    <subcellularLocation>
        <location evidence="1">Cell junction</location>
        <location evidence="1">Tight junction</location>
    </subcellularLocation>
    <subcellularLocation>
        <location evidence="2">Cell membrane</location>
        <topology evidence="2">Multi-pass membrane protein</topology>
    </subcellularLocation>
</comment>
<feature type="region of interest" description="Disordered" evidence="10">
    <location>
        <begin position="224"/>
        <end position="270"/>
    </location>
</feature>
<evidence type="ECO:0000256" key="10">
    <source>
        <dbReference type="SAM" id="MobiDB-lite"/>
    </source>
</evidence>
<evidence type="ECO:0000256" key="4">
    <source>
        <dbReference type="ARBA" id="ARBA00022427"/>
    </source>
</evidence>
<proteinExistence type="inferred from homology"/>
<keyword evidence="6 11" id="KW-0812">Transmembrane</keyword>
<keyword evidence="4" id="KW-0796">Tight junction</keyword>
<feature type="compositionally biased region" description="Basic and acidic residues" evidence="10">
    <location>
        <begin position="259"/>
        <end position="270"/>
    </location>
</feature>
<feature type="transmembrane region" description="Helical" evidence="11">
    <location>
        <begin position="120"/>
        <end position="144"/>
    </location>
</feature>
<name>A0AAD7RT96_9TELE</name>
<dbReference type="InterPro" id="IPR006187">
    <property type="entry name" value="Claudin"/>
</dbReference>
<dbReference type="Pfam" id="PF00822">
    <property type="entry name" value="PMP22_Claudin"/>
    <property type="match status" value="1"/>
</dbReference>
<evidence type="ECO:0000256" key="2">
    <source>
        <dbReference type="ARBA" id="ARBA00004651"/>
    </source>
</evidence>
<dbReference type="InterPro" id="IPR017974">
    <property type="entry name" value="Claudin_CS"/>
</dbReference>
<keyword evidence="13" id="KW-1185">Reference proteome</keyword>